<dbReference type="InterPro" id="IPR051397">
    <property type="entry name" value="Zn-ADH-like_protein"/>
</dbReference>
<reference evidence="3 4" key="1">
    <citation type="journal article" date="2010" name="DNA Res.">
        <title>Genome sequence of Kitasatospora setae NBRC 14216T: an evolutionary snapshot of the family Streptomycetaceae.</title>
        <authorList>
            <person name="Ichikawa N."/>
            <person name="Oguchi A."/>
            <person name="Ikeda H."/>
            <person name="Ishikawa J."/>
            <person name="Kitani S."/>
            <person name="Watanabe Y."/>
            <person name="Nakamura S."/>
            <person name="Katano Y."/>
            <person name="Kishi E."/>
            <person name="Sasagawa M."/>
            <person name="Ankai A."/>
            <person name="Fukui S."/>
            <person name="Hashimoto Y."/>
            <person name="Kamata S."/>
            <person name="Otoguro M."/>
            <person name="Tanikawa S."/>
            <person name="Nihira T."/>
            <person name="Horinouchi S."/>
            <person name="Ohnishi Y."/>
            <person name="Hayakawa M."/>
            <person name="Kuzuyama T."/>
            <person name="Arisawa A."/>
            <person name="Nomoto F."/>
            <person name="Miura H."/>
            <person name="Takahashi Y."/>
            <person name="Fujita N."/>
        </authorList>
    </citation>
    <scope>NUCLEOTIDE SEQUENCE [LARGE SCALE GENOMIC DNA]</scope>
    <source>
        <strain evidence="4">ATCC 33774 / DSM 43861 / JCM 3304 / KCC A-0304 / NBRC 14216 / KM-6054</strain>
    </source>
</reference>
<gene>
    <name evidence="3" type="ordered locus">KSE_18830</name>
</gene>
<dbReference type="STRING" id="452652.KSE_18830"/>
<dbReference type="Gene3D" id="3.90.180.10">
    <property type="entry name" value="Medium-chain alcohol dehydrogenases, catalytic domain"/>
    <property type="match status" value="1"/>
</dbReference>
<dbReference type="Pfam" id="PF16884">
    <property type="entry name" value="ADH_N_2"/>
    <property type="match status" value="1"/>
</dbReference>
<feature type="compositionally biased region" description="Low complexity" evidence="1">
    <location>
        <begin position="205"/>
        <end position="221"/>
    </location>
</feature>
<feature type="domain" description="Enoyl reductase (ER)" evidence="2">
    <location>
        <begin position="20"/>
        <end position="362"/>
    </location>
</feature>
<dbReference type="Pfam" id="PF00107">
    <property type="entry name" value="ADH_zinc_N"/>
    <property type="match status" value="1"/>
</dbReference>
<dbReference type="InterPro" id="IPR011032">
    <property type="entry name" value="GroES-like_sf"/>
</dbReference>
<dbReference type="PANTHER" id="PTHR43677">
    <property type="entry name" value="SHORT-CHAIN DEHYDROGENASE/REDUCTASE"/>
    <property type="match status" value="1"/>
</dbReference>
<dbReference type="GO" id="GO:0016491">
    <property type="term" value="F:oxidoreductase activity"/>
    <property type="evidence" value="ECO:0007669"/>
    <property type="project" value="InterPro"/>
</dbReference>
<evidence type="ECO:0000313" key="3">
    <source>
        <dbReference type="EMBL" id="BAJ27707.1"/>
    </source>
</evidence>
<dbReference type="PATRIC" id="fig|452652.3.peg.1887"/>
<keyword evidence="4" id="KW-1185">Reference proteome</keyword>
<protein>
    <submittedName>
        <fullName evidence="3">Putative oxidoreductase</fullName>
    </submittedName>
</protein>
<name>E4N926_KITSK</name>
<dbReference type="PANTHER" id="PTHR43677:SF4">
    <property type="entry name" value="QUINONE OXIDOREDUCTASE-LIKE PROTEIN 2"/>
    <property type="match status" value="1"/>
</dbReference>
<dbReference type="InterPro" id="IPR041694">
    <property type="entry name" value="ADH_N_2"/>
</dbReference>
<dbReference type="SUPFAM" id="SSF50129">
    <property type="entry name" value="GroES-like"/>
    <property type="match status" value="1"/>
</dbReference>
<dbReference type="SUPFAM" id="SSF51735">
    <property type="entry name" value="NAD(P)-binding Rossmann-fold domains"/>
    <property type="match status" value="1"/>
</dbReference>
<dbReference type="SMART" id="SM00829">
    <property type="entry name" value="PKS_ER"/>
    <property type="match status" value="1"/>
</dbReference>
<organism evidence="3 4">
    <name type="scientific">Kitasatospora setae (strain ATCC 33774 / DSM 43861 / JCM 3304 / KCC A-0304 / NBRC 14216 / KM-6054)</name>
    <name type="common">Streptomyces setae</name>
    <dbReference type="NCBI Taxonomy" id="452652"/>
    <lineage>
        <taxon>Bacteria</taxon>
        <taxon>Bacillati</taxon>
        <taxon>Actinomycetota</taxon>
        <taxon>Actinomycetes</taxon>
        <taxon>Kitasatosporales</taxon>
        <taxon>Streptomycetaceae</taxon>
        <taxon>Kitasatospora</taxon>
    </lineage>
</organism>
<dbReference type="eggNOG" id="COG2130">
    <property type="taxonomic scope" value="Bacteria"/>
</dbReference>
<dbReference type="Proteomes" id="UP000007076">
    <property type="component" value="Chromosome"/>
</dbReference>
<dbReference type="HOGENOM" id="CLU_026673_29_2_11"/>
<accession>E4N926</accession>
<dbReference type="InterPro" id="IPR036291">
    <property type="entry name" value="NAD(P)-bd_dom_sf"/>
</dbReference>
<feature type="region of interest" description="Disordered" evidence="1">
    <location>
        <begin position="200"/>
        <end position="224"/>
    </location>
</feature>
<evidence type="ECO:0000256" key="1">
    <source>
        <dbReference type="SAM" id="MobiDB-lite"/>
    </source>
</evidence>
<evidence type="ECO:0000259" key="2">
    <source>
        <dbReference type="SMART" id="SM00829"/>
    </source>
</evidence>
<evidence type="ECO:0000313" key="4">
    <source>
        <dbReference type="Proteomes" id="UP000007076"/>
    </source>
</evidence>
<dbReference type="EMBL" id="AP010968">
    <property type="protein sequence ID" value="BAJ27707.1"/>
    <property type="molecule type" value="Genomic_DNA"/>
</dbReference>
<dbReference type="InterPro" id="IPR020843">
    <property type="entry name" value="ER"/>
</dbReference>
<dbReference type="KEGG" id="ksk:KSE_18830"/>
<dbReference type="Gene3D" id="3.40.50.720">
    <property type="entry name" value="NAD(P)-binding Rossmann-like Domain"/>
    <property type="match status" value="1"/>
</dbReference>
<dbReference type="CDD" id="cd05288">
    <property type="entry name" value="PGDH"/>
    <property type="match status" value="1"/>
</dbReference>
<proteinExistence type="predicted"/>
<sequence length="364" mass="37377">MPETVHEIRLARRAQGRPVAADLEVVEVPAPQPEEGQVLLRNRWFVLYPGLATLLGDTPPNTPFPSVPTGGTLFGPAVAEVLHAPAGSGLRTGDLVSHVKGWREYAVAEPAELTLLDGVLPDPAAYLAPGSVGYAALALVSPVRPGETVLVTGAGGAVGTLAGQTARLLGAGTVLGTTGSPAKAAALRQLGYDAVLVDERTAPTGDGSDPGSDSDSDSGSGRAERFAEQLAAAAPDGIDVLLDTVGGHQAEAALAAARPGARASLIGVLSGQFADAPGHSGRPAQSVPLRLDAFQLIVRGIRVAGHGSEGHAAAQAAWLPRFGDWLRTGRITFPHTRITGLDQAPRAFQEMTEGRYLGTVLVEL</sequence>
<dbReference type="AlphaFoldDB" id="E4N926"/>
<dbReference type="InterPro" id="IPR013149">
    <property type="entry name" value="ADH-like_C"/>
</dbReference>